<proteinExistence type="predicted"/>
<feature type="non-terminal residue" evidence="2">
    <location>
        <position position="93"/>
    </location>
</feature>
<name>A0AAV5VNS3_9BILA</name>
<dbReference type="EMBL" id="BTSY01000003">
    <property type="protein sequence ID" value="GMT20039.1"/>
    <property type="molecule type" value="Genomic_DNA"/>
</dbReference>
<gene>
    <name evidence="2" type="ORF">PFISCL1PPCAC_11336</name>
</gene>
<feature type="region of interest" description="Disordered" evidence="1">
    <location>
        <begin position="1"/>
        <end position="20"/>
    </location>
</feature>
<sequence>NAYHHDGYRQSQSQLGEDPITSIRTMRNNLRRQAINDRENGLAVKERLCQEGIRQLSEKENQLITLSKQRTDALMVGDMTKADSIRNRMFQIK</sequence>
<evidence type="ECO:0000313" key="2">
    <source>
        <dbReference type="EMBL" id="GMT20039.1"/>
    </source>
</evidence>
<evidence type="ECO:0000256" key="1">
    <source>
        <dbReference type="SAM" id="MobiDB-lite"/>
    </source>
</evidence>
<evidence type="ECO:0000313" key="3">
    <source>
        <dbReference type="Proteomes" id="UP001432322"/>
    </source>
</evidence>
<feature type="non-terminal residue" evidence="2">
    <location>
        <position position="1"/>
    </location>
</feature>
<comment type="caution">
    <text evidence="2">The sequence shown here is derived from an EMBL/GenBank/DDBJ whole genome shotgun (WGS) entry which is preliminary data.</text>
</comment>
<reference evidence="2" key="1">
    <citation type="submission" date="2023-10" db="EMBL/GenBank/DDBJ databases">
        <title>Genome assembly of Pristionchus species.</title>
        <authorList>
            <person name="Yoshida K."/>
            <person name="Sommer R.J."/>
        </authorList>
    </citation>
    <scope>NUCLEOTIDE SEQUENCE</scope>
    <source>
        <strain evidence="2">RS5133</strain>
    </source>
</reference>
<accession>A0AAV5VNS3</accession>
<protein>
    <submittedName>
        <fullName evidence="2">Uncharacterized protein</fullName>
    </submittedName>
</protein>
<dbReference type="AlphaFoldDB" id="A0AAV5VNS3"/>
<dbReference type="Proteomes" id="UP001432322">
    <property type="component" value="Unassembled WGS sequence"/>
</dbReference>
<keyword evidence="3" id="KW-1185">Reference proteome</keyword>
<organism evidence="2 3">
    <name type="scientific">Pristionchus fissidentatus</name>
    <dbReference type="NCBI Taxonomy" id="1538716"/>
    <lineage>
        <taxon>Eukaryota</taxon>
        <taxon>Metazoa</taxon>
        <taxon>Ecdysozoa</taxon>
        <taxon>Nematoda</taxon>
        <taxon>Chromadorea</taxon>
        <taxon>Rhabditida</taxon>
        <taxon>Rhabditina</taxon>
        <taxon>Diplogasteromorpha</taxon>
        <taxon>Diplogasteroidea</taxon>
        <taxon>Neodiplogasteridae</taxon>
        <taxon>Pristionchus</taxon>
    </lineage>
</organism>